<dbReference type="PaxDb" id="55529-EKX47991"/>
<keyword evidence="4" id="KW-1185">Reference proteome</keyword>
<dbReference type="HOGENOM" id="CLU_2031128_0_0_1"/>
<organism evidence="2">
    <name type="scientific">Guillardia theta (strain CCMP2712)</name>
    <name type="common">Cryptophyte</name>
    <dbReference type="NCBI Taxonomy" id="905079"/>
    <lineage>
        <taxon>Eukaryota</taxon>
        <taxon>Cryptophyceae</taxon>
        <taxon>Pyrenomonadales</taxon>
        <taxon>Geminigeraceae</taxon>
        <taxon>Guillardia</taxon>
    </lineage>
</organism>
<dbReference type="EnsemblProtists" id="EKX47991">
    <property type="protein sequence ID" value="EKX47991"/>
    <property type="gene ID" value="GUITHDRAFT_136956"/>
</dbReference>
<evidence type="ECO:0000313" key="2">
    <source>
        <dbReference type="EMBL" id="EKX47991.1"/>
    </source>
</evidence>
<dbReference type="Proteomes" id="UP000011087">
    <property type="component" value="Unassembled WGS sequence"/>
</dbReference>
<evidence type="ECO:0000313" key="4">
    <source>
        <dbReference type="Proteomes" id="UP000011087"/>
    </source>
</evidence>
<reference evidence="4" key="2">
    <citation type="submission" date="2012-11" db="EMBL/GenBank/DDBJ databases">
        <authorList>
            <person name="Kuo A."/>
            <person name="Curtis B.A."/>
            <person name="Tanifuji G."/>
            <person name="Burki F."/>
            <person name="Gruber A."/>
            <person name="Irimia M."/>
            <person name="Maruyama S."/>
            <person name="Arias M.C."/>
            <person name="Ball S.G."/>
            <person name="Gile G.H."/>
            <person name="Hirakawa Y."/>
            <person name="Hopkins J.F."/>
            <person name="Rensing S.A."/>
            <person name="Schmutz J."/>
            <person name="Symeonidi A."/>
            <person name="Elias M."/>
            <person name="Eveleigh R.J."/>
            <person name="Herman E.K."/>
            <person name="Klute M.J."/>
            <person name="Nakayama T."/>
            <person name="Obornik M."/>
            <person name="Reyes-Prieto A."/>
            <person name="Armbrust E.V."/>
            <person name="Aves S.J."/>
            <person name="Beiko R.G."/>
            <person name="Coutinho P."/>
            <person name="Dacks J.B."/>
            <person name="Durnford D.G."/>
            <person name="Fast N.M."/>
            <person name="Green B.R."/>
            <person name="Grisdale C."/>
            <person name="Hempe F."/>
            <person name="Henrissat B."/>
            <person name="Hoppner M.P."/>
            <person name="Ishida K.-I."/>
            <person name="Kim E."/>
            <person name="Koreny L."/>
            <person name="Kroth P.G."/>
            <person name="Liu Y."/>
            <person name="Malik S.-B."/>
            <person name="Maier U.G."/>
            <person name="McRose D."/>
            <person name="Mock T."/>
            <person name="Neilson J.A."/>
            <person name="Onodera N.T."/>
            <person name="Poole A.M."/>
            <person name="Pritham E.J."/>
            <person name="Richards T.A."/>
            <person name="Rocap G."/>
            <person name="Roy S.W."/>
            <person name="Sarai C."/>
            <person name="Schaack S."/>
            <person name="Shirato S."/>
            <person name="Slamovits C.H."/>
            <person name="Spencer D.F."/>
            <person name="Suzuki S."/>
            <person name="Worden A.Z."/>
            <person name="Zauner S."/>
            <person name="Barry K."/>
            <person name="Bell C."/>
            <person name="Bharti A.K."/>
            <person name="Crow J.A."/>
            <person name="Grimwood J."/>
            <person name="Kramer R."/>
            <person name="Lindquist E."/>
            <person name="Lucas S."/>
            <person name="Salamov A."/>
            <person name="McFadden G.I."/>
            <person name="Lane C.E."/>
            <person name="Keeling P.J."/>
            <person name="Gray M.W."/>
            <person name="Grigoriev I.V."/>
            <person name="Archibald J.M."/>
        </authorList>
    </citation>
    <scope>NUCLEOTIDE SEQUENCE</scope>
    <source>
        <strain evidence="4">CCMP2712</strain>
    </source>
</reference>
<reference evidence="3" key="3">
    <citation type="submission" date="2016-03" db="UniProtKB">
        <authorList>
            <consortium name="EnsemblProtists"/>
        </authorList>
    </citation>
    <scope>IDENTIFICATION</scope>
</reference>
<dbReference type="GeneID" id="17304833"/>
<dbReference type="AlphaFoldDB" id="L1JHL6"/>
<accession>L1JHL6</accession>
<dbReference type="RefSeq" id="XP_005834971.1">
    <property type="nucleotide sequence ID" value="XM_005834914.1"/>
</dbReference>
<protein>
    <submittedName>
        <fullName evidence="2 3">Uncharacterized protein</fullName>
    </submittedName>
</protein>
<proteinExistence type="predicted"/>
<dbReference type="EMBL" id="JH992987">
    <property type="protein sequence ID" value="EKX47991.1"/>
    <property type="molecule type" value="Genomic_DNA"/>
</dbReference>
<feature type="region of interest" description="Disordered" evidence="1">
    <location>
        <begin position="102"/>
        <end position="122"/>
    </location>
</feature>
<name>L1JHL6_GUITC</name>
<feature type="region of interest" description="Disordered" evidence="1">
    <location>
        <begin position="1"/>
        <end position="34"/>
    </location>
</feature>
<feature type="compositionally biased region" description="Basic and acidic residues" evidence="1">
    <location>
        <begin position="19"/>
        <end position="29"/>
    </location>
</feature>
<sequence length="122" mass="12989">MLDDFLEGGLSMLRHKPKTQQEKEKEEAKSISNGSSGWLKFPLVDLSPVHETVSGQAASTEKSDAQIVTQTCADCAVLATPGLVGCIAAADSIATGKSLAEGLTDPFRINPKPRESPYKTGW</sequence>
<evidence type="ECO:0000313" key="3">
    <source>
        <dbReference type="EnsemblProtists" id="EKX47991"/>
    </source>
</evidence>
<evidence type="ECO:0000256" key="1">
    <source>
        <dbReference type="SAM" id="MobiDB-lite"/>
    </source>
</evidence>
<gene>
    <name evidence="2" type="ORF">GUITHDRAFT_136956</name>
</gene>
<feature type="compositionally biased region" description="Basic and acidic residues" evidence="1">
    <location>
        <begin position="112"/>
        <end position="122"/>
    </location>
</feature>
<dbReference type="KEGG" id="gtt:GUITHDRAFT_136956"/>
<reference evidence="2 4" key="1">
    <citation type="journal article" date="2012" name="Nature">
        <title>Algal genomes reveal evolutionary mosaicism and the fate of nucleomorphs.</title>
        <authorList>
            <consortium name="DOE Joint Genome Institute"/>
            <person name="Curtis B.A."/>
            <person name="Tanifuji G."/>
            <person name="Burki F."/>
            <person name="Gruber A."/>
            <person name="Irimia M."/>
            <person name="Maruyama S."/>
            <person name="Arias M.C."/>
            <person name="Ball S.G."/>
            <person name="Gile G.H."/>
            <person name="Hirakawa Y."/>
            <person name="Hopkins J.F."/>
            <person name="Kuo A."/>
            <person name="Rensing S.A."/>
            <person name="Schmutz J."/>
            <person name="Symeonidi A."/>
            <person name="Elias M."/>
            <person name="Eveleigh R.J."/>
            <person name="Herman E.K."/>
            <person name="Klute M.J."/>
            <person name="Nakayama T."/>
            <person name="Obornik M."/>
            <person name="Reyes-Prieto A."/>
            <person name="Armbrust E.V."/>
            <person name="Aves S.J."/>
            <person name="Beiko R.G."/>
            <person name="Coutinho P."/>
            <person name="Dacks J.B."/>
            <person name="Durnford D.G."/>
            <person name="Fast N.M."/>
            <person name="Green B.R."/>
            <person name="Grisdale C.J."/>
            <person name="Hempel F."/>
            <person name="Henrissat B."/>
            <person name="Hoppner M.P."/>
            <person name="Ishida K."/>
            <person name="Kim E."/>
            <person name="Koreny L."/>
            <person name="Kroth P.G."/>
            <person name="Liu Y."/>
            <person name="Malik S.B."/>
            <person name="Maier U.G."/>
            <person name="McRose D."/>
            <person name="Mock T."/>
            <person name="Neilson J.A."/>
            <person name="Onodera N.T."/>
            <person name="Poole A.M."/>
            <person name="Pritham E.J."/>
            <person name="Richards T.A."/>
            <person name="Rocap G."/>
            <person name="Roy S.W."/>
            <person name="Sarai C."/>
            <person name="Schaack S."/>
            <person name="Shirato S."/>
            <person name="Slamovits C.H."/>
            <person name="Spencer D.F."/>
            <person name="Suzuki S."/>
            <person name="Worden A.Z."/>
            <person name="Zauner S."/>
            <person name="Barry K."/>
            <person name="Bell C."/>
            <person name="Bharti A.K."/>
            <person name="Crow J.A."/>
            <person name="Grimwood J."/>
            <person name="Kramer R."/>
            <person name="Lindquist E."/>
            <person name="Lucas S."/>
            <person name="Salamov A."/>
            <person name="McFadden G.I."/>
            <person name="Lane C.E."/>
            <person name="Keeling P.J."/>
            <person name="Gray M.W."/>
            <person name="Grigoriev I.V."/>
            <person name="Archibald J.M."/>
        </authorList>
    </citation>
    <scope>NUCLEOTIDE SEQUENCE</scope>
    <source>
        <strain evidence="2 4">CCMP2712</strain>
    </source>
</reference>